<name>A0A4Y8L5D1_9BACT</name>
<organism evidence="1 2">
    <name type="scientific">Dysgonomonas capnocytophagoides</name>
    <dbReference type="NCBI Taxonomy" id="45254"/>
    <lineage>
        <taxon>Bacteria</taxon>
        <taxon>Pseudomonadati</taxon>
        <taxon>Bacteroidota</taxon>
        <taxon>Bacteroidia</taxon>
        <taxon>Bacteroidales</taxon>
        <taxon>Dysgonomonadaceae</taxon>
        <taxon>Dysgonomonas</taxon>
    </lineage>
</organism>
<dbReference type="Proteomes" id="UP000297861">
    <property type="component" value="Unassembled WGS sequence"/>
</dbReference>
<dbReference type="EMBL" id="SOML01000007">
    <property type="protein sequence ID" value="TFD95696.1"/>
    <property type="molecule type" value="Genomic_DNA"/>
</dbReference>
<evidence type="ECO:0000313" key="2">
    <source>
        <dbReference type="Proteomes" id="UP000297861"/>
    </source>
</evidence>
<dbReference type="AlphaFoldDB" id="A0A4Y8L5D1"/>
<evidence type="ECO:0000313" key="1">
    <source>
        <dbReference type="EMBL" id="TFD95696.1"/>
    </source>
</evidence>
<keyword evidence="2" id="KW-1185">Reference proteome</keyword>
<dbReference type="STRING" id="1121485.GCA_000426485_03078"/>
<proteinExistence type="predicted"/>
<dbReference type="OrthoDB" id="1121419at2"/>
<comment type="caution">
    <text evidence="1">The sequence shown here is derived from an EMBL/GenBank/DDBJ whole genome shotgun (WGS) entry which is preliminary data.</text>
</comment>
<gene>
    <name evidence="1" type="ORF">E2605_12745</name>
</gene>
<sequence>MLNDTNKKNPFKVPENYFENFNLEMMDKLPEKNKQVKKIPLWKTITKWSAAAAILAAVSLVGINYNESSQKKAIEQEEKTAALENDYYQFIEDEATLLAYKDSFYE</sequence>
<accession>A0A4Y8L5D1</accession>
<protein>
    <submittedName>
        <fullName evidence="1">Uncharacterized protein</fullName>
    </submittedName>
</protein>
<dbReference type="RefSeq" id="WP_051290758.1">
    <property type="nucleotide sequence ID" value="NZ_AP028867.1"/>
</dbReference>
<reference evidence="1 2" key="1">
    <citation type="submission" date="2019-03" db="EMBL/GenBank/DDBJ databases">
        <title>San Antonio Military Medical Center submission to MRSN (WRAIR), pending publication.</title>
        <authorList>
            <person name="Blyth D.M."/>
            <person name="Mccarthy S.L."/>
            <person name="Schall S.E."/>
            <person name="Stam J.A."/>
            <person name="Ong A.C."/>
            <person name="Mcgann P.T."/>
        </authorList>
    </citation>
    <scope>NUCLEOTIDE SEQUENCE [LARGE SCALE GENOMIC DNA]</scope>
    <source>
        <strain evidence="1 2">MRSN571793</strain>
    </source>
</reference>